<organism evidence="7 8">
    <name type="scientific">Chloropicon primus</name>
    <dbReference type="NCBI Taxonomy" id="1764295"/>
    <lineage>
        <taxon>Eukaryota</taxon>
        <taxon>Viridiplantae</taxon>
        <taxon>Chlorophyta</taxon>
        <taxon>Chloropicophyceae</taxon>
        <taxon>Chloropicales</taxon>
        <taxon>Chloropicaceae</taxon>
        <taxon>Chloropicon</taxon>
    </lineage>
</organism>
<dbReference type="Pfam" id="PF14926">
    <property type="entry name" value="CFAP300"/>
    <property type="match status" value="1"/>
</dbReference>
<dbReference type="PANTHER" id="PTHR31078">
    <property type="entry name" value="CILIA- AND FLAGELLA-ASSOCIATED PROTEIN 300"/>
    <property type="match status" value="1"/>
</dbReference>
<dbReference type="InterPro" id="IPR029416">
    <property type="entry name" value="CFAP300"/>
</dbReference>
<dbReference type="PANTHER" id="PTHR31078:SF1">
    <property type="entry name" value="CILIA- AND FLAGELLA-ASSOCIATED PROTEIN 300"/>
    <property type="match status" value="1"/>
</dbReference>
<evidence type="ECO:0000256" key="4">
    <source>
        <dbReference type="ARBA" id="ARBA00022490"/>
    </source>
</evidence>
<dbReference type="GO" id="GO:0005930">
    <property type="term" value="C:axoneme"/>
    <property type="evidence" value="ECO:0007669"/>
    <property type="project" value="UniProtKB-SubCell"/>
</dbReference>
<dbReference type="STRING" id="1764295.A0A5B8MWA6"/>
<keyword evidence="6" id="KW-0966">Cell projection</keyword>
<evidence type="ECO:0000256" key="1">
    <source>
        <dbReference type="ARBA" id="ARBA00004430"/>
    </source>
</evidence>
<evidence type="ECO:0000256" key="6">
    <source>
        <dbReference type="ARBA" id="ARBA00023273"/>
    </source>
</evidence>
<accession>A0A5B8MWA6</accession>
<gene>
    <name evidence="7" type="ORF">A3770_14p72350</name>
</gene>
<proteinExistence type="inferred from homology"/>
<dbReference type="EMBL" id="CP031047">
    <property type="protein sequence ID" value="QDZ24717.1"/>
    <property type="molecule type" value="Genomic_DNA"/>
</dbReference>
<keyword evidence="4" id="KW-0963">Cytoplasm</keyword>
<comment type="subcellular location">
    <subcellularLocation>
        <location evidence="1">Cytoplasm</location>
        <location evidence="1">Cytoskeleton</location>
        <location evidence="1">Cilium axoneme</location>
    </subcellularLocation>
</comment>
<protein>
    <recommendedName>
        <fullName evidence="3">Cilia- and flagella-associated protein 300</fullName>
    </recommendedName>
</protein>
<comment type="similarity">
    <text evidence="2">Belongs to the CFAP300 family.</text>
</comment>
<dbReference type="OrthoDB" id="567861at2759"/>
<dbReference type="Proteomes" id="UP000316726">
    <property type="component" value="Chromosome 14"/>
</dbReference>
<keyword evidence="5" id="KW-0206">Cytoskeleton</keyword>
<reference evidence="7 8" key="1">
    <citation type="submission" date="2018-07" db="EMBL/GenBank/DDBJ databases">
        <title>The complete nuclear genome of the prasinophyte Chloropicon primus (CCMP1205).</title>
        <authorList>
            <person name="Pombert J.-F."/>
            <person name="Otis C."/>
            <person name="Turmel M."/>
            <person name="Lemieux C."/>
        </authorList>
    </citation>
    <scope>NUCLEOTIDE SEQUENCE [LARGE SCALE GENOMIC DNA]</scope>
    <source>
        <strain evidence="7 8">CCMP1205</strain>
    </source>
</reference>
<evidence type="ECO:0000313" key="8">
    <source>
        <dbReference type="Proteomes" id="UP000316726"/>
    </source>
</evidence>
<keyword evidence="8" id="KW-1185">Reference proteome</keyword>
<name>A0A5B8MWA6_9CHLO</name>
<evidence type="ECO:0000256" key="3">
    <source>
        <dbReference type="ARBA" id="ARBA00022174"/>
    </source>
</evidence>
<evidence type="ECO:0000313" key="7">
    <source>
        <dbReference type="EMBL" id="QDZ24717.1"/>
    </source>
</evidence>
<dbReference type="AlphaFoldDB" id="A0A5B8MWA6"/>
<evidence type="ECO:0000256" key="5">
    <source>
        <dbReference type="ARBA" id="ARBA00023212"/>
    </source>
</evidence>
<evidence type="ECO:0000256" key="2">
    <source>
        <dbReference type="ARBA" id="ARBA00009205"/>
    </source>
</evidence>
<sequence length="288" mass="32881">MDGKDGTEDRPGRFILLEDGQTSSSSKVDPSLLKDGYVRTNLTKWDLLRGTTYRKFRYDKFYHKQDAEGFVNDFLSSEDVQRELLSLKASSCCKVVSFTARPVKATTTTMAFFDHLLGVGDVVRSNGQLVKCMDDYFEGFHVQDRLREILLNEDNEYELDNGPVFSEEDKEEFLYCIFRHLAIGGSLCQFEDTLDPYLEVAKLVYKELLTVWRNPRTSKPEVASGVYQVTSACLQAAGVEEGGVGEERRCLFEGEDGGSSTQQDFLYVATDPFRRTCKAWLHKFKNHW</sequence>